<evidence type="ECO:0000313" key="4">
    <source>
        <dbReference type="Proteomes" id="UP000482155"/>
    </source>
</evidence>
<keyword evidence="1" id="KW-0732">Signal</keyword>
<sequence>MRLLPITASIALCAAAILPAAPSAAAGEERQARLSGEVRETERAFAKTMADRDHAAFTRFLSDEAVFFSGPSPLHGKEAVAGWWKRFYEGPQAPFSWEPDKVEVLPSGGLALSSGPVHDPAGKKIGTFTSIWRQEAPGVWKIIFDKGEQACDCAK</sequence>
<evidence type="ECO:0000313" key="3">
    <source>
        <dbReference type="EMBL" id="NEX63483.1"/>
    </source>
</evidence>
<feature type="domain" description="DUF4440" evidence="2">
    <location>
        <begin position="38"/>
        <end position="142"/>
    </location>
</feature>
<organism evidence="3 4">
    <name type="scientific">Noviherbaspirillum galbum</name>
    <dbReference type="NCBI Taxonomy" id="2709383"/>
    <lineage>
        <taxon>Bacteria</taxon>
        <taxon>Pseudomonadati</taxon>
        <taxon>Pseudomonadota</taxon>
        <taxon>Betaproteobacteria</taxon>
        <taxon>Burkholderiales</taxon>
        <taxon>Oxalobacteraceae</taxon>
        <taxon>Noviherbaspirillum</taxon>
    </lineage>
</organism>
<protein>
    <submittedName>
        <fullName evidence="3">Nuclear transport factor 2 family protein</fullName>
    </submittedName>
</protein>
<dbReference type="Gene3D" id="3.10.450.50">
    <property type="match status" value="1"/>
</dbReference>
<dbReference type="InterPro" id="IPR032710">
    <property type="entry name" value="NTF2-like_dom_sf"/>
</dbReference>
<evidence type="ECO:0000259" key="2">
    <source>
        <dbReference type="Pfam" id="PF14534"/>
    </source>
</evidence>
<accession>A0A6B3SRV2</accession>
<dbReference type="InterPro" id="IPR027843">
    <property type="entry name" value="DUF4440"/>
</dbReference>
<dbReference type="Proteomes" id="UP000482155">
    <property type="component" value="Unassembled WGS sequence"/>
</dbReference>
<reference evidence="3 4" key="1">
    <citation type="submission" date="2020-02" db="EMBL/GenBank/DDBJ databases">
        <authorList>
            <person name="Kim M.K."/>
        </authorList>
    </citation>
    <scope>NUCLEOTIDE SEQUENCE [LARGE SCALE GENOMIC DNA]</scope>
    <source>
        <strain evidence="3 4">17J57-3</strain>
    </source>
</reference>
<keyword evidence="4" id="KW-1185">Reference proteome</keyword>
<dbReference type="Pfam" id="PF14534">
    <property type="entry name" value="DUF4440"/>
    <property type="match status" value="1"/>
</dbReference>
<evidence type="ECO:0000256" key="1">
    <source>
        <dbReference type="SAM" id="SignalP"/>
    </source>
</evidence>
<name>A0A6B3SRV2_9BURK</name>
<dbReference type="AlphaFoldDB" id="A0A6B3SRV2"/>
<gene>
    <name evidence="3" type="ORF">G3574_20595</name>
</gene>
<feature type="signal peptide" evidence="1">
    <location>
        <begin position="1"/>
        <end position="26"/>
    </location>
</feature>
<dbReference type="EMBL" id="JAAIVB010000070">
    <property type="protein sequence ID" value="NEX63483.1"/>
    <property type="molecule type" value="Genomic_DNA"/>
</dbReference>
<dbReference type="RefSeq" id="WP_163967396.1">
    <property type="nucleotide sequence ID" value="NZ_JAAIVB010000070.1"/>
</dbReference>
<dbReference type="SUPFAM" id="SSF54427">
    <property type="entry name" value="NTF2-like"/>
    <property type="match status" value="1"/>
</dbReference>
<comment type="caution">
    <text evidence="3">The sequence shown here is derived from an EMBL/GenBank/DDBJ whole genome shotgun (WGS) entry which is preliminary data.</text>
</comment>
<proteinExistence type="predicted"/>
<feature type="chain" id="PRO_5025340006" evidence="1">
    <location>
        <begin position="27"/>
        <end position="155"/>
    </location>
</feature>